<comment type="caution">
    <text evidence="1">The sequence shown here is derived from an EMBL/GenBank/DDBJ whole genome shotgun (WGS) entry which is preliminary data.</text>
</comment>
<organism evidence="1 2">
    <name type="scientific">Paenibacillus filicis</name>
    <dbReference type="NCBI Taxonomy" id="669464"/>
    <lineage>
        <taxon>Bacteria</taxon>
        <taxon>Bacillati</taxon>
        <taxon>Bacillota</taxon>
        <taxon>Bacilli</taxon>
        <taxon>Bacillales</taxon>
        <taxon>Paenibacillaceae</taxon>
        <taxon>Paenibacillus</taxon>
    </lineage>
</organism>
<dbReference type="EMBL" id="JBBPCC010000039">
    <property type="protein sequence ID" value="MEK8132981.1"/>
    <property type="molecule type" value="Genomic_DNA"/>
</dbReference>
<gene>
    <name evidence="1" type="ORF">WMW72_34390</name>
</gene>
<dbReference type="Proteomes" id="UP001469365">
    <property type="component" value="Unassembled WGS sequence"/>
</dbReference>
<name>A0ABU9DVR6_9BACL</name>
<keyword evidence="2" id="KW-1185">Reference proteome</keyword>
<evidence type="ECO:0000313" key="1">
    <source>
        <dbReference type="EMBL" id="MEK8132981.1"/>
    </source>
</evidence>
<sequence length="71" mass="8286">MDKSWLDLTFKFIPIAKGWNTVITDNDTNTKVEVDELNGFAFDFYIRNIRELTIERAKREIKEKLYSGVGA</sequence>
<evidence type="ECO:0000313" key="2">
    <source>
        <dbReference type="Proteomes" id="UP001469365"/>
    </source>
</evidence>
<reference evidence="1 2" key="1">
    <citation type="submission" date="2024-04" db="EMBL/GenBank/DDBJ databases">
        <title>draft genome sequnece of Paenibacillus filicis.</title>
        <authorList>
            <person name="Kim D.-U."/>
        </authorList>
    </citation>
    <scope>NUCLEOTIDE SEQUENCE [LARGE SCALE GENOMIC DNA]</scope>
    <source>
        <strain evidence="1 2">KACC14197</strain>
    </source>
</reference>
<dbReference type="RefSeq" id="WP_341420110.1">
    <property type="nucleotide sequence ID" value="NZ_JBBPCC010000039.1"/>
</dbReference>
<accession>A0ABU9DVR6</accession>
<protein>
    <submittedName>
        <fullName evidence="1">Uncharacterized protein</fullName>
    </submittedName>
</protein>
<proteinExistence type="predicted"/>